<evidence type="ECO:0000313" key="8">
    <source>
        <dbReference type="EMBL" id="CAG9989169.1"/>
    </source>
</evidence>
<keyword evidence="4 6" id="KW-1133">Transmembrane helix</keyword>
<feature type="transmembrane region" description="Helical" evidence="6">
    <location>
        <begin position="457"/>
        <end position="477"/>
    </location>
</feature>
<dbReference type="FunFam" id="1.20.1250.20:FF:000013">
    <property type="entry name" value="MFS general substrate transporter"/>
    <property type="match status" value="1"/>
</dbReference>
<reference evidence="8 9" key="2">
    <citation type="submission" date="2021-10" db="EMBL/GenBank/DDBJ databases">
        <authorList>
            <person name="Piombo E."/>
        </authorList>
    </citation>
    <scope>NUCLEOTIDE SEQUENCE [LARGE SCALE GENOMIC DNA]</scope>
</reference>
<dbReference type="SUPFAM" id="SSF103473">
    <property type="entry name" value="MFS general substrate transporter"/>
    <property type="match status" value="1"/>
</dbReference>
<keyword evidence="3 6" id="KW-0812">Transmembrane</keyword>
<gene>
    <name evidence="8" type="ORF">CBYS24578_00014711</name>
</gene>
<feature type="transmembrane region" description="Helical" evidence="6">
    <location>
        <begin position="293"/>
        <end position="320"/>
    </location>
</feature>
<keyword evidence="9" id="KW-1185">Reference proteome</keyword>
<feature type="transmembrane region" description="Helical" evidence="6">
    <location>
        <begin position="395"/>
        <end position="414"/>
    </location>
</feature>
<dbReference type="AlphaFoldDB" id="A0A9N9Y265"/>
<dbReference type="EMBL" id="CABFNO020001465">
    <property type="protein sequence ID" value="CAG9989169.1"/>
    <property type="molecule type" value="Genomic_DNA"/>
</dbReference>
<evidence type="ECO:0000256" key="5">
    <source>
        <dbReference type="ARBA" id="ARBA00023136"/>
    </source>
</evidence>
<accession>A0A9N9Y265</accession>
<dbReference type="FunFam" id="1.20.1250.20:FF:000034">
    <property type="entry name" value="MFS general substrate transporter"/>
    <property type="match status" value="1"/>
</dbReference>
<evidence type="ECO:0000256" key="3">
    <source>
        <dbReference type="ARBA" id="ARBA00022692"/>
    </source>
</evidence>
<feature type="domain" description="Major facilitator superfamily (MFS) profile" evidence="7">
    <location>
        <begin position="67"/>
        <end position="482"/>
    </location>
</feature>
<dbReference type="InterPro" id="IPR011701">
    <property type="entry name" value="MFS"/>
</dbReference>
<dbReference type="PANTHER" id="PTHR43791">
    <property type="entry name" value="PERMEASE-RELATED"/>
    <property type="match status" value="1"/>
</dbReference>
<dbReference type="InterPro" id="IPR020846">
    <property type="entry name" value="MFS_dom"/>
</dbReference>
<dbReference type="Gene3D" id="1.20.1250.20">
    <property type="entry name" value="MFS general substrate transporter like domains"/>
    <property type="match status" value="2"/>
</dbReference>
<name>A0A9N9Y265_9HYPO</name>
<proteinExistence type="predicted"/>
<sequence length="515" mass="56658">MASTLQSKIGKAAVHFKMREESVVANDKASIDDLHHVTSIANGQGEQAFIADATSDSKLRLKIDLYILPMVTIIYLLCFIDRANIGNARIAGLEADLNMKGYDFNICLSVFYISYIIFEIPGNILCKIMGPGWFIPACCLGFGLCTICTAFVQSFAALCGLRFVLGIFEAAMLPATVYYLSRWYKRDELTFRLSFFIISASLSGAFGGLLASAILSIGRMGSITSWKMIFAIEGIVTVGFALLGFAVMTDRAETAIWLSNAEKEQIAARIKAERIGTTEVLDKFDRKKFKRGIFNPVVLATSLTLCFNNITVHGLSFFLPTIVKTIFPDRTVRDQQLLTVPPYALGTITCLIICYLSWKMDRRTIFLILCPPFSIIGYSMFLASTTAHVRYGATFLPVVGIFAVGALTNSHVSANVVSDTARSSAVATNAMFGNIGGLVSTWAFLPFDGPLYPIGNALNLGVQSGIFAVALGMYFWINRNNKARAQRDAEVELAGKTLLEIQDLDWKHPGFRWHN</sequence>
<evidence type="ECO:0000256" key="1">
    <source>
        <dbReference type="ARBA" id="ARBA00004141"/>
    </source>
</evidence>
<organism evidence="8 9">
    <name type="scientific">Clonostachys byssicola</name>
    <dbReference type="NCBI Taxonomy" id="160290"/>
    <lineage>
        <taxon>Eukaryota</taxon>
        <taxon>Fungi</taxon>
        <taxon>Dikarya</taxon>
        <taxon>Ascomycota</taxon>
        <taxon>Pezizomycotina</taxon>
        <taxon>Sordariomycetes</taxon>
        <taxon>Hypocreomycetidae</taxon>
        <taxon>Hypocreales</taxon>
        <taxon>Bionectriaceae</taxon>
        <taxon>Clonostachys</taxon>
    </lineage>
</organism>
<evidence type="ECO:0000256" key="6">
    <source>
        <dbReference type="SAM" id="Phobius"/>
    </source>
</evidence>
<feature type="transmembrane region" description="Helical" evidence="6">
    <location>
        <begin position="102"/>
        <end position="121"/>
    </location>
</feature>
<dbReference type="GO" id="GO:0022857">
    <property type="term" value="F:transmembrane transporter activity"/>
    <property type="evidence" value="ECO:0007669"/>
    <property type="project" value="InterPro"/>
</dbReference>
<dbReference type="PANTHER" id="PTHR43791:SF48">
    <property type="entry name" value="TRANSPORTER, PUTATIVE (AFU_ORTHOLOGUE AFUA_4G01000)-RELATED"/>
    <property type="match status" value="1"/>
</dbReference>
<feature type="transmembrane region" description="Helical" evidence="6">
    <location>
        <begin position="133"/>
        <end position="155"/>
    </location>
</feature>
<protein>
    <recommendedName>
        <fullName evidence="7">Major facilitator superfamily (MFS) profile domain-containing protein</fullName>
    </recommendedName>
</protein>
<dbReference type="OrthoDB" id="2985014at2759"/>
<dbReference type="PROSITE" id="PS50850">
    <property type="entry name" value="MFS"/>
    <property type="match status" value="1"/>
</dbReference>
<keyword evidence="5 6" id="KW-0472">Membrane</keyword>
<evidence type="ECO:0000256" key="2">
    <source>
        <dbReference type="ARBA" id="ARBA00022448"/>
    </source>
</evidence>
<dbReference type="Pfam" id="PF07690">
    <property type="entry name" value="MFS_1"/>
    <property type="match status" value="1"/>
</dbReference>
<feature type="transmembrane region" description="Helical" evidence="6">
    <location>
        <begin position="340"/>
        <end position="358"/>
    </location>
</feature>
<comment type="caution">
    <text evidence="8">The sequence shown here is derived from an EMBL/GenBank/DDBJ whole genome shotgun (WGS) entry which is preliminary data.</text>
</comment>
<keyword evidence="2" id="KW-0813">Transport</keyword>
<feature type="transmembrane region" description="Helical" evidence="6">
    <location>
        <begin position="193"/>
        <end position="217"/>
    </location>
</feature>
<comment type="subcellular location">
    <subcellularLocation>
        <location evidence="1">Membrane</location>
        <topology evidence="1">Multi-pass membrane protein</topology>
    </subcellularLocation>
</comment>
<evidence type="ECO:0000313" key="9">
    <source>
        <dbReference type="Proteomes" id="UP000754883"/>
    </source>
</evidence>
<dbReference type="Proteomes" id="UP000754883">
    <property type="component" value="Unassembled WGS sequence"/>
</dbReference>
<feature type="transmembrane region" description="Helical" evidence="6">
    <location>
        <begin position="365"/>
        <end position="383"/>
    </location>
</feature>
<reference evidence="9" key="1">
    <citation type="submission" date="2019-06" db="EMBL/GenBank/DDBJ databases">
        <authorList>
            <person name="Broberg M."/>
        </authorList>
    </citation>
    <scope>NUCLEOTIDE SEQUENCE [LARGE SCALE GENOMIC DNA]</scope>
</reference>
<feature type="transmembrane region" description="Helical" evidence="6">
    <location>
        <begin position="229"/>
        <end position="248"/>
    </location>
</feature>
<feature type="transmembrane region" description="Helical" evidence="6">
    <location>
        <begin position="65"/>
        <end position="82"/>
    </location>
</feature>
<dbReference type="InterPro" id="IPR036259">
    <property type="entry name" value="MFS_trans_sf"/>
</dbReference>
<feature type="transmembrane region" description="Helical" evidence="6">
    <location>
        <begin position="161"/>
        <end position="181"/>
    </location>
</feature>
<feature type="transmembrane region" description="Helical" evidence="6">
    <location>
        <begin position="426"/>
        <end position="445"/>
    </location>
</feature>
<evidence type="ECO:0000256" key="4">
    <source>
        <dbReference type="ARBA" id="ARBA00022989"/>
    </source>
</evidence>
<evidence type="ECO:0000259" key="7">
    <source>
        <dbReference type="PROSITE" id="PS50850"/>
    </source>
</evidence>
<dbReference type="GO" id="GO:0016020">
    <property type="term" value="C:membrane"/>
    <property type="evidence" value="ECO:0007669"/>
    <property type="project" value="UniProtKB-SubCell"/>
</dbReference>